<evidence type="ECO:0000259" key="1">
    <source>
        <dbReference type="Pfam" id="PF00078"/>
    </source>
</evidence>
<dbReference type="EMBL" id="CAJOBC010000609">
    <property type="protein sequence ID" value="CAF3606587.1"/>
    <property type="molecule type" value="Genomic_DNA"/>
</dbReference>
<accession>A0A813U9K2</accession>
<dbReference type="SUPFAM" id="SSF56672">
    <property type="entry name" value="DNA/RNA polymerases"/>
    <property type="match status" value="1"/>
</dbReference>
<dbReference type="Proteomes" id="UP000681722">
    <property type="component" value="Unassembled WGS sequence"/>
</dbReference>
<dbReference type="OrthoDB" id="6772657at2759"/>
<evidence type="ECO:0000313" key="2">
    <source>
        <dbReference type="EMBL" id="CAF0820371.1"/>
    </source>
</evidence>
<keyword evidence="4" id="KW-1185">Reference proteome</keyword>
<name>A0A813U9K2_9BILA</name>
<feature type="domain" description="Reverse transcriptase" evidence="1">
    <location>
        <begin position="392"/>
        <end position="536"/>
    </location>
</feature>
<protein>
    <recommendedName>
        <fullName evidence="1">Reverse transcriptase domain-containing protein</fullName>
    </recommendedName>
</protein>
<evidence type="ECO:0000313" key="3">
    <source>
        <dbReference type="EMBL" id="CAF3606587.1"/>
    </source>
</evidence>
<dbReference type="AlphaFoldDB" id="A0A813U9K2"/>
<dbReference type="InterPro" id="IPR000477">
    <property type="entry name" value="RT_dom"/>
</dbReference>
<evidence type="ECO:0000313" key="4">
    <source>
        <dbReference type="Proteomes" id="UP000663829"/>
    </source>
</evidence>
<dbReference type="Pfam" id="PF00078">
    <property type="entry name" value="RVT_1"/>
    <property type="match status" value="1"/>
</dbReference>
<dbReference type="InterPro" id="IPR043502">
    <property type="entry name" value="DNA/RNA_pol_sf"/>
</dbReference>
<dbReference type="Proteomes" id="UP000663829">
    <property type="component" value="Unassembled WGS sequence"/>
</dbReference>
<dbReference type="PANTHER" id="PTHR47027:SF20">
    <property type="entry name" value="REVERSE TRANSCRIPTASE-LIKE PROTEIN WITH RNA-DIRECTED DNA POLYMERASE DOMAIN"/>
    <property type="match status" value="1"/>
</dbReference>
<organism evidence="2 4">
    <name type="scientific">Didymodactylos carnosus</name>
    <dbReference type="NCBI Taxonomy" id="1234261"/>
    <lineage>
        <taxon>Eukaryota</taxon>
        <taxon>Metazoa</taxon>
        <taxon>Spiralia</taxon>
        <taxon>Gnathifera</taxon>
        <taxon>Rotifera</taxon>
        <taxon>Eurotatoria</taxon>
        <taxon>Bdelloidea</taxon>
        <taxon>Philodinida</taxon>
        <taxon>Philodinidae</taxon>
        <taxon>Didymodactylos</taxon>
    </lineage>
</organism>
<comment type="caution">
    <text evidence="2">The sequence shown here is derived from an EMBL/GenBank/DDBJ whole genome shotgun (WGS) entry which is preliminary data.</text>
</comment>
<gene>
    <name evidence="2" type="ORF">GPM918_LOCUS4513</name>
    <name evidence="3" type="ORF">SRO942_LOCUS4506</name>
</gene>
<dbReference type="EMBL" id="CAJNOQ010000610">
    <property type="protein sequence ID" value="CAF0820371.1"/>
    <property type="molecule type" value="Genomic_DNA"/>
</dbReference>
<dbReference type="PANTHER" id="PTHR47027">
    <property type="entry name" value="REVERSE TRANSCRIPTASE DOMAIN-CONTAINING PROTEIN"/>
    <property type="match status" value="1"/>
</dbReference>
<reference evidence="2" key="1">
    <citation type="submission" date="2021-02" db="EMBL/GenBank/DDBJ databases">
        <authorList>
            <person name="Nowell W R."/>
        </authorList>
    </citation>
    <scope>NUCLEOTIDE SEQUENCE</scope>
</reference>
<sequence>MPVILLSAFQFRKSILFGACYKSKLQIDTDVFTDHLSDVLQKVRLDSKLRHDSIALVGDFNAHYWDKYRSALSAIDWLKVLDNYATISDKVEAFQNPFLQLSNKHVINKLVKISSRDQPWFMEWFKSYLANRQIITNVDGASSDLLFVTCGIPQGSVLGPLVFLIFIDDLPVGCTLIQYQAALAVTGAMRGTRSELVLRDLCWLSIRELYRVRCLCLFQKVMYGLTPDYLREFIPQCKSRYVTRNQNKIPAIRKGIHALNTSFIRSASRFWSELTPDLCSIPNPKKFKTKLVFQLLSNHGYFKLKLPIIPNERIFDIDIARCRLRFSQLNADLYARSLVQSPNCAYGFSETVAHFFLHCSLHNKARTDLTAELLKAGGMEIALWLHQIIVDVWINEEMTLWFVVATRSNAKLLYTNTKAQVRIDGDFSETFDIETGVQQGGIPSPVLFNLLFDFIMLKVLAEVGISGVKLVYGNGDFYHSTREAHEDIEILDLIYTDDVVAMCTTAADLEKFIRTFEKVTQECGLTMSVKKTCIMSLKQLKEDASRKVIKDQEVDNVKIDITIRNQTRKCVRIFRACILPVLLYGSEVWSLTLAQERRLNTFYMACLRTLVGITLGDRMSNEKLLELSGQQNLENIMRNRLRWFGHVNRMEDVNKKPKLLKKVMFLYFPDARRLQNTGVGKRWEDKIADDIAKFGIKN</sequence>
<proteinExistence type="predicted"/>